<dbReference type="Gene3D" id="1.10.1740.10">
    <property type="match status" value="1"/>
</dbReference>
<dbReference type="Pfam" id="PF04542">
    <property type="entry name" value="Sigma70_r2"/>
    <property type="match status" value="1"/>
</dbReference>
<evidence type="ECO:0000313" key="7">
    <source>
        <dbReference type="EMBL" id="PZQ19435.1"/>
    </source>
</evidence>
<comment type="similarity">
    <text evidence="1">Belongs to the sigma-70 factor family. ECF subfamily.</text>
</comment>
<dbReference type="InterPro" id="IPR007627">
    <property type="entry name" value="RNA_pol_sigma70_r2"/>
</dbReference>
<sequence length="182" mass="20697">MTRAPTEAAGTAAREAFDRFVAERRVPLQRFLVNLGVATEDARDLVQEGFLRLLRYRDRTDPAEWTPLAYRIVLNLHRDRQRQAAQREATVPLALAEALSHEPTPEHHVADHQQLMLARQAILELPPRCREVYLLNRVDALSYPAIAARCGISVKAVEKHISRALRELRGKVDRLLATRDPS</sequence>
<evidence type="ECO:0000256" key="2">
    <source>
        <dbReference type="ARBA" id="ARBA00023015"/>
    </source>
</evidence>
<evidence type="ECO:0000259" key="6">
    <source>
        <dbReference type="Pfam" id="PF08281"/>
    </source>
</evidence>
<evidence type="ECO:0000256" key="3">
    <source>
        <dbReference type="ARBA" id="ARBA00023082"/>
    </source>
</evidence>
<dbReference type="Proteomes" id="UP000249046">
    <property type="component" value="Unassembled WGS sequence"/>
</dbReference>
<dbReference type="Pfam" id="PF08281">
    <property type="entry name" value="Sigma70_r4_2"/>
    <property type="match status" value="1"/>
</dbReference>
<dbReference type="InterPro" id="IPR013325">
    <property type="entry name" value="RNA_pol_sigma_r2"/>
</dbReference>
<dbReference type="InterPro" id="IPR036388">
    <property type="entry name" value="WH-like_DNA-bd_sf"/>
</dbReference>
<evidence type="ECO:0000256" key="1">
    <source>
        <dbReference type="ARBA" id="ARBA00010641"/>
    </source>
</evidence>
<dbReference type="InterPro" id="IPR013324">
    <property type="entry name" value="RNA_pol_sigma_r3/r4-like"/>
</dbReference>
<proteinExistence type="inferred from homology"/>
<dbReference type="GO" id="GO:0006352">
    <property type="term" value="P:DNA-templated transcription initiation"/>
    <property type="evidence" value="ECO:0007669"/>
    <property type="project" value="InterPro"/>
</dbReference>
<dbReference type="InterPro" id="IPR014284">
    <property type="entry name" value="RNA_pol_sigma-70_dom"/>
</dbReference>
<dbReference type="GO" id="GO:0003677">
    <property type="term" value="F:DNA binding"/>
    <property type="evidence" value="ECO:0007669"/>
    <property type="project" value="InterPro"/>
</dbReference>
<dbReference type="PANTHER" id="PTHR43133:SF63">
    <property type="entry name" value="RNA POLYMERASE SIGMA FACTOR FECI-RELATED"/>
    <property type="match status" value="1"/>
</dbReference>
<reference evidence="7 8" key="1">
    <citation type="submission" date="2017-08" db="EMBL/GenBank/DDBJ databases">
        <title>Infants hospitalized years apart are colonized by the same room-sourced microbial strains.</title>
        <authorList>
            <person name="Brooks B."/>
            <person name="Olm M.R."/>
            <person name="Firek B.A."/>
            <person name="Baker R."/>
            <person name="Thomas B.C."/>
            <person name="Morowitz M.J."/>
            <person name="Banfield J.F."/>
        </authorList>
    </citation>
    <scope>NUCLEOTIDE SEQUENCE [LARGE SCALE GENOMIC DNA]</scope>
    <source>
        <strain evidence="7">S2_005_003_R2_42</strain>
    </source>
</reference>
<name>A0A2W5KXI8_9GAMM</name>
<dbReference type="PANTHER" id="PTHR43133">
    <property type="entry name" value="RNA POLYMERASE ECF-TYPE SIGMA FACTO"/>
    <property type="match status" value="1"/>
</dbReference>
<organism evidence="7 8">
    <name type="scientific">Rhodanobacter denitrificans</name>
    <dbReference type="NCBI Taxonomy" id="666685"/>
    <lineage>
        <taxon>Bacteria</taxon>
        <taxon>Pseudomonadati</taxon>
        <taxon>Pseudomonadota</taxon>
        <taxon>Gammaproteobacteria</taxon>
        <taxon>Lysobacterales</taxon>
        <taxon>Rhodanobacteraceae</taxon>
        <taxon>Rhodanobacter</taxon>
    </lineage>
</organism>
<dbReference type="Gene3D" id="1.10.10.10">
    <property type="entry name" value="Winged helix-like DNA-binding domain superfamily/Winged helix DNA-binding domain"/>
    <property type="match status" value="1"/>
</dbReference>
<dbReference type="EMBL" id="QFPO01000002">
    <property type="protein sequence ID" value="PZQ19435.1"/>
    <property type="molecule type" value="Genomic_DNA"/>
</dbReference>
<comment type="caution">
    <text evidence="7">The sequence shown here is derived from an EMBL/GenBank/DDBJ whole genome shotgun (WGS) entry which is preliminary data.</text>
</comment>
<dbReference type="InterPro" id="IPR039425">
    <property type="entry name" value="RNA_pol_sigma-70-like"/>
</dbReference>
<dbReference type="SUPFAM" id="SSF88659">
    <property type="entry name" value="Sigma3 and sigma4 domains of RNA polymerase sigma factors"/>
    <property type="match status" value="1"/>
</dbReference>
<evidence type="ECO:0000259" key="5">
    <source>
        <dbReference type="Pfam" id="PF04542"/>
    </source>
</evidence>
<dbReference type="NCBIfam" id="TIGR02937">
    <property type="entry name" value="sigma70-ECF"/>
    <property type="match status" value="1"/>
</dbReference>
<protein>
    <submittedName>
        <fullName evidence="7">RNA polymerase subunit sigma-24</fullName>
    </submittedName>
</protein>
<evidence type="ECO:0000256" key="4">
    <source>
        <dbReference type="ARBA" id="ARBA00023163"/>
    </source>
</evidence>
<dbReference type="GO" id="GO:0016987">
    <property type="term" value="F:sigma factor activity"/>
    <property type="evidence" value="ECO:0007669"/>
    <property type="project" value="UniProtKB-KW"/>
</dbReference>
<dbReference type="InterPro" id="IPR013249">
    <property type="entry name" value="RNA_pol_sigma70_r4_t2"/>
</dbReference>
<dbReference type="AlphaFoldDB" id="A0A2W5KXI8"/>
<gene>
    <name evidence="7" type="ORF">DI564_01635</name>
</gene>
<keyword evidence="4" id="KW-0804">Transcription</keyword>
<dbReference type="SUPFAM" id="SSF88946">
    <property type="entry name" value="Sigma2 domain of RNA polymerase sigma factors"/>
    <property type="match status" value="1"/>
</dbReference>
<keyword evidence="2" id="KW-0805">Transcription regulation</keyword>
<evidence type="ECO:0000313" key="8">
    <source>
        <dbReference type="Proteomes" id="UP000249046"/>
    </source>
</evidence>
<dbReference type="CDD" id="cd06171">
    <property type="entry name" value="Sigma70_r4"/>
    <property type="match status" value="1"/>
</dbReference>
<keyword evidence="3" id="KW-0731">Sigma factor</keyword>
<feature type="domain" description="RNA polymerase sigma-70 region 2" evidence="5">
    <location>
        <begin position="28"/>
        <end position="85"/>
    </location>
</feature>
<feature type="domain" description="RNA polymerase sigma factor 70 region 4 type 2" evidence="6">
    <location>
        <begin position="117"/>
        <end position="168"/>
    </location>
</feature>
<accession>A0A2W5KXI8</accession>